<organism evidence="8 9">
    <name type="scientific">Platanthera guangdongensis</name>
    <dbReference type="NCBI Taxonomy" id="2320717"/>
    <lineage>
        <taxon>Eukaryota</taxon>
        <taxon>Viridiplantae</taxon>
        <taxon>Streptophyta</taxon>
        <taxon>Embryophyta</taxon>
        <taxon>Tracheophyta</taxon>
        <taxon>Spermatophyta</taxon>
        <taxon>Magnoliopsida</taxon>
        <taxon>Liliopsida</taxon>
        <taxon>Asparagales</taxon>
        <taxon>Orchidaceae</taxon>
        <taxon>Orchidoideae</taxon>
        <taxon>Orchideae</taxon>
        <taxon>Orchidinae</taxon>
        <taxon>Platanthera</taxon>
    </lineage>
</organism>
<sequence>MAQDEAAGSSEASVASSSPAACWWDTIPTTNSSSILMSSSSSAACSWNAPAMINNHGRHWKLPPDQLAASNSCNIDDDDQAPADISISTNSFTNPSTTAGSGDHSESHLWNQLLLGSEVGNSQGMQQISSHQKNIMRSTLMFDEAAACDYLKKLEGSNWDQLTSNMNSSADDISSSCSSLLEKQLIRGGYNENAGGELGHHNSESSRLITCSSLMDLSLQAPKVKVGDKITALQQLVSPFGKTDTASVLLEAIKYIRFLQEQVQDHMISSWPASMERKEKADPKHDLRGRGLCLVPISCTPQAYRENSGPDFWTPPFRGCLYR</sequence>
<evidence type="ECO:0000256" key="1">
    <source>
        <dbReference type="ARBA" id="ARBA00004123"/>
    </source>
</evidence>
<comment type="similarity">
    <text evidence="2">Belongs to the bHLH protein family.</text>
</comment>
<feature type="compositionally biased region" description="Polar residues" evidence="6">
    <location>
        <begin position="86"/>
        <end position="100"/>
    </location>
</feature>
<keyword evidence="5" id="KW-0539">Nucleus</keyword>
<gene>
    <name evidence="8" type="primary">BHLH111</name>
    <name evidence="8" type="ORF">KSP40_PGU012016</name>
</gene>
<evidence type="ECO:0000256" key="6">
    <source>
        <dbReference type="SAM" id="MobiDB-lite"/>
    </source>
</evidence>
<feature type="domain" description="BHLH" evidence="7">
    <location>
        <begin position="210"/>
        <end position="259"/>
    </location>
</feature>
<evidence type="ECO:0000313" key="8">
    <source>
        <dbReference type="EMBL" id="KAK8965882.1"/>
    </source>
</evidence>
<dbReference type="Gene3D" id="4.10.280.10">
    <property type="entry name" value="Helix-loop-helix DNA-binding domain"/>
    <property type="match status" value="1"/>
</dbReference>
<evidence type="ECO:0000259" key="7">
    <source>
        <dbReference type="PROSITE" id="PS50888"/>
    </source>
</evidence>
<dbReference type="CDD" id="cd11393">
    <property type="entry name" value="bHLH_AtbHLH_like"/>
    <property type="match status" value="1"/>
</dbReference>
<dbReference type="InterPro" id="IPR045239">
    <property type="entry name" value="bHLH95_bHLH"/>
</dbReference>
<keyword evidence="9" id="KW-1185">Reference proteome</keyword>
<evidence type="ECO:0000256" key="5">
    <source>
        <dbReference type="ARBA" id="ARBA00023242"/>
    </source>
</evidence>
<keyword evidence="3" id="KW-0805">Transcription regulation</keyword>
<proteinExistence type="inferred from homology"/>
<dbReference type="EMBL" id="JBBWWR010000005">
    <property type="protein sequence ID" value="KAK8965882.1"/>
    <property type="molecule type" value="Genomic_DNA"/>
</dbReference>
<evidence type="ECO:0000256" key="4">
    <source>
        <dbReference type="ARBA" id="ARBA00023163"/>
    </source>
</evidence>
<evidence type="ECO:0000256" key="2">
    <source>
        <dbReference type="ARBA" id="ARBA00005510"/>
    </source>
</evidence>
<protein>
    <submittedName>
        <fullName evidence="8">Transcription factor bHLH111</fullName>
    </submittedName>
</protein>
<evidence type="ECO:0000256" key="3">
    <source>
        <dbReference type="ARBA" id="ARBA00023015"/>
    </source>
</evidence>
<dbReference type="PANTHER" id="PTHR16223">
    <property type="entry name" value="TRANSCRIPTION FACTOR BHLH83-RELATED"/>
    <property type="match status" value="1"/>
</dbReference>
<dbReference type="PROSITE" id="PS50888">
    <property type="entry name" value="BHLH"/>
    <property type="match status" value="1"/>
</dbReference>
<dbReference type="PANTHER" id="PTHR16223:SF171">
    <property type="entry name" value="BASIC HELIX-LOOP-HELIX (BHLH) DNA-BINDING SUPERFAMILY PROTEIN"/>
    <property type="match status" value="1"/>
</dbReference>
<dbReference type="Proteomes" id="UP001412067">
    <property type="component" value="Unassembled WGS sequence"/>
</dbReference>
<accession>A0ABR2MNW5</accession>
<comment type="subcellular location">
    <subcellularLocation>
        <location evidence="1">Nucleus</location>
    </subcellularLocation>
</comment>
<comment type="caution">
    <text evidence="8">The sequence shown here is derived from an EMBL/GenBank/DDBJ whole genome shotgun (WGS) entry which is preliminary data.</text>
</comment>
<dbReference type="SUPFAM" id="SSF47459">
    <property type="entry name" value="HLH, helix-loop-helix DNA-binding domain"/>
    <property type="match status" value="1"/>
</dbReference>
<dbReference type="InterPro" id="IPR045843">
    <property type="entry name" value="IND-like"/>
</dbReference>
<dbReference type="InterPro" id="IPR011598">
    <property type="entry name" value="bHLH_dom"/>
</dbReference>
<reference evidence="8 9" key="1">
    <citation type="journal article" date="2022" name="Nat. Plants">
        <title>Genomes of leafy and leafless Platanthera orchids illuminate the evolution of mycoheterotrophy.</title>
        <authorList>
            <person name="Li M.H."/>
            <person name="Liu K.W."/>
            <person name="Li Z."/>
            <person name="Lu H.C."/>
            <person name="Ye Q.L."/>
            <person name="Zhang D."/>
            <person name="Wang J.Y."/>
            <person name="Li Y.F."/>
            <person name="Zhong Z.M."/>
            <person name="Liu X."/>
            <person name="Yu X."/>
            <person name="Liu D.K."/>
            <person name="Tu X.D."/>
            <person name="Liu B."/>
            <person name="Hao Y."/>
            <person name="Liao X.Y."/>
            <person name="Jiang Y.T."/>
            <person name="Sun W.H."/>
            <person name="Chen J."/>
            <person name="Chen Y.Q."/>
            <person name="Ai Y."/>
            <person name="Zhai J.W."/>
            <person name="Wu S.S."/>
            <person name="Zhou Z."/>
            <person name="Hsiao Y.Y."/>
            <person name="Wu W.L."/>
            <person name="Chen Y.Y."/>
            <person name="Lin Y.F."/>
            <person name="Hsu J.L."/>
            <person name="Li C.Y."/>
            <person name="Wang Z.W."/>
            <person name="Zhao X."/>
            <person name="Zhong W.Y."/>
            <person name="Ma X.K."/>
            <person name="Ma L."/>
            <person name="Huang J."/>
            <person name="Chen G.Z."/>
            <person name="Huang M.Z."/>
            <person name="Huang L."/>
            <person name="Peng D.H."/>
            <person name="Luo Y.B."/>
            <person name="Zou S.Q."/>
            <person name="Chen S.P."/>
            <person name="Lan S."/>
            <person name="Tsai W.C."/>
            <person name="Van de Peer Y."/>
            <person name="Liu Z.J."/>
        </authorList>
    </citation>
    <scope>NUCLEOTIDE SEQUENCE [LARGE SCALE GENOMIC DNA]</scope>
    <source>
        <strain evidence="8">Lor288</strain>
    </source>
</reference>
<name>A0ABR2MNW5_9ASPA</name>
<feature type="region of interest" description="Disordered" evidence="6">
    <location>
        <begin position="71"/>
        <end position="105"/>
    </location>
</feature>
<dbReference type="InterPro" id="IPR036638">
    <property type="entry name" value="HLH_DNA-bd_sf"/>
</dbReference>
<evidence type="ECO:0000313" key="9">
    <source>
        <dbReference type="Proteomes" id="UP001412067"/>
    </source>
</evidence>
<keyword evidence="4" id="KW-0804">Transcription</keyword>